<dbReference type="Proteomes" id="UP000268093">
    <property type="component" value="Unassembled WGS sequence"/>
</dbReference>
<organism evidence="2 3">
    <name type="scientific">Jimgerdemannia flammicorona</name>
    <dbReference type="NCBI Taxonomy" id="994334"/>
    <lineage>
        <taxon>Eukaryota</taxon>
        <taxon>Fungi</taxon>
        <taxon>Fungi incertae sedis</taxon>
        <taxon>Mucoromycota</taxon>
        <taxon>Mucoromycotina</taxon>
        <taxon>Endogonomycetes</taxon>
        <taxon>Endogonales</taxon>
        <taxon>Endogonaceae</taxon>
        <taxon>Jimgerdemannia</taxon>
    </lineage>
</organism>
<feature type="non-terminal residue" evidence="2">
    <location>
        <position position="309"/>
    </location>
</feature>
<proteinExistence type="predicted"/>
<evidence type="ECO:0000313" key="2">
    <source>
        <dbReference type="EMBL" id="RUO96414.1"/>
    </source>
</evidence>
<evidence type="ECO:0000313" key="3">
    <source>
        <dbReference type="Proteomes" id="UP000268093"/>
    </source>
</evidence>
<feature type="domain" description="5MP1/2-like HEAT" evidence="1">
    <location>
        <begin position="32"/>
        <end position="136"/>
    </location>
</feature>
<dbReference type="PANTHER" id="PTHR14208">
    <property type="entry name" value="BASIC LEUCINE ZIPPER AND W2 DOMAIN-CONTAINING PROTEIN"/>
    <property type="match status" value="1"/>
</dbReference>
<dbReference type="Pfam" id="PF25504">
    <property type="entry name" value="HEAT_5MP1_2"/>
    <property type="match status" value="2"/>
</dbReference>
<name>A0A433A146_9FUNG</name>
<dbReference type="EMBL" id="RBNI01021502">
    <property type="protein sequence ID" value="RUO96414.1"/>
    <property type="molecule type" value="Genomic_DNA"/>
</dbReference>
<reference evidence="2 3" key="1">
    <citation type="journal article" date="2018" name="New Phytol.">
        <title>Phylogenomics of Endogonaceae and evolution of mycorrhizas within Mucoromycota.</title>
        <authorList>
            <person name="Chang Y."/>
            <person name="Desiro A."/>
            <person name="Na H."/>
            <person name="Sandor L."/>
            <person name="Lipzen A."/>
            <person name="Clum A."/>
            <person name="Barry K."/>
            <person name="Grigoriev I.V."/>
            <person name="Martin F.M."/>
            <person name="Stajich J.E."/>
            <person name="Smith M.E."/>
            <person name="Bonito G."/>
            <person name="Spatafora J.W."/>
        </authorList>
    </citation>
    <scope>NUCLEOTIDE SEQUENCE [LARGE SCALE GENOMIC DNA]</scope>
    <source>
        <strain evidence="2 3">GMNB39</strain>
    </source>
</reference>
<dbReference type="OrthoDB" id="2423502at2759"/>
<dbReference type="GO" id="GO:0005737">
    <property type="term" value="C:cytoplasm"/>
    <property type="evidence" value="ECO:0007669"/>
    <property type="project" value="TreeGrafter"/>
</dbReference>
<dbReference type="AlphaFoldDB" id="A0A433A146"/>
<dbReference type="PANTHER" id="PTHR14208:SF2">
    <property type="entry name" value="PROTEIN KRASAVIETZ"/>
    <property type="match status" value="1"/>
</dbReference>
<dbReference type="InterPro" id="IPR057397">
    <property type="entry name" value="HEAT_5MP1_2"/>
</dbReference>
<sequence length="309" mass="35168">MFTATKSPPHIHSFPYIISPTIASLLRSTPSTEPGGTIADDAERSPFSIFSAEETSASISKHVDVFNKLIRRYRYLQKAFEETLKNILQYINKWSPQDNAKLAMATGYFVTLQLAQLNCLTVLFKDYLVKDGERSKYFAIGVWGYVPNHINPNCTQFPTISSTLKGHALQFVTIVFKTIQSEQNIEYLGRSLINAGIDTKLLDFFPPNKRDEECFSRHFEAEDMKALVDYHAKNQRRGRRDLLITKLTSMMSSEASVGEVITYAKQQMKDSALPEQDVAIFVWDSMMDSVDLINTRPDQVETQTLRQVN</sequence>
<dbReference type="GO" id="GO:0016020">
    <property type="term" value="C:membrane"/>
    <property type="evidence" value="ECO:0007669"/>
    <property type="project" value="TreeGrafter"/>
</dbReference>
<keyword evidence="3" id="KW-1185">Reference proteome</keyword>
<accession>A0A433A146</accession>
<feature type="domain" description="5MP1/2-like HEAT" evidence="1">
    <location>
        <begin position="165"/>
        <end position="239"/>
    </location>
</feature>
<comment type="caution">
    <text evidence="2">The sequence shown here is derived from an EMBL/GenBank/DDBJ whole genome shotgun (WGS) entry which is preliminary data.</text>
</comment>
<dbReference type="InterPro" id="IPR051245">
    <property type="entry name" value="eIF5-mimic_regulator"/>
</dbReference>
<gene>
    <name evidence="2" type="ORF">BC936DRAFT_142082</name>
</gene>
<protein>
    <recommendedName>
        <fullName evidence="1">5MP1/2-like HEAT domain-containing protein</fullName>
    </recommendedName>
</protein>
<evidence type="ECO:0000259" key="1">
    <source>
        <dbReference type="Pfam" id="PF25504"/>
    </source>
</evidence>